<keyword evidence="1" id="KW-0472">Membrane</keyword>
<proteinExistence type="predicted"/>
<keyword evidence="3" id="KW-1185">Reference proteome</keyword>
<feature type="transmembrane region" description="Helical" evidence="1">
    <location>
        <begin position="45"/>
        <end position="67"/>
    </location>
</feature>
<name>A0A6N7KYJ5_9ACTN</name>
<organism evidence="2 3">
    <name type="scientific">Streptomyces kaniharaensis</name>
    <dbReference type="NCBI Taxonomy" id="212423"/>
    <lineage>
        <taxon>Bacteria</taxon>
        <taxon>Bacillati</taxon>
        <taxon>Actinomycetota</taxon>
        <taxon>Actinomycetes</taxon>
        <taxon>Kitasatosporales</taxon>
        <taxon>Streptomycetaceae</taxon>
        <taxon>Streptomyces</taxon>
    </lineage>
</organism>
<sequence>MNHPETVRAFRNVRRLLAAYLGLSVVTLAAIVALADHPSLVNTAVWIRGVAVAASAVITLVLAVRAARGSHGAFRRLRIISTIMLVAIVVIIVLPGTFPLWMKIEQGLCGLALLGVAAVLNGRQLRTLFAAN</sequence>
<keyword evidence="1" id="KW-0812">Transmembrane</keyword>
<reference evidence="2 3" key="1">
    <citation type="submission" date="2019-09" db="EMBL/GenBank/DDBJ databases">
        <title>Genome Sequences of Streptomyces kaniharaensis ATCC 21070.</title>
        <authorList>
            <person name="Zhu W."/>
            <person name="De Crecy-Lagard V."/>
            <person name="Richards N.G."/>
        </authorList>
    </citation>
    <scope>NUCLEOTIDE SEQUENCE [LARGE SCALE GENOMIC DNA]</scope>
    <source>
        <strain evidence="2 3">SF-557</strain>
    </source>
</reference>
<dbReference type="AlphaFoldDB" id="A0A6N7KYJ5"/>
<accession>A0A6N7KYJ5</accession>
<protein>
    <submittedName>
        <fullName evidence="2">Uncharacterized protein</fullName>
    </submittedName>
</protein>
<dbReference type="EMBL" id="WBOF01000001">
    <property type="protein sequence ID" value="MQS15619.1"/>
    <property type="molecule type" value="Genomic_DNA"/>
</dbReference>
<evidence type="ECO:0000256" key="1">
    <source>
        <dbReference type="SAM" id="Phobius"/>
    </source>
</evidence>
<feature type="transmembrane region" description="Helical" evidence="1">
    <location>
        <begin position="79"/>
        <end position="98"/>
    </location>
</feature>
<gene>
    <name evidence="2" type="ORF">F7Q99_25950</name>
</gene>
<evidence type="ECO:0000313" key="3">
    <source>
        <dbReference type="Proteomes" id="UP000450000"/>
    </source>
</evidence>
<dbReference type="Proteomes" id="UP000450000">
    <property type="component" value="Unassembled WGS sequence"/>
</dbReference>
<keyword evidence="1" id="KW-1133">Transmembrane helix</keyword>
<evidence type="ECO:0000313" key="2">
    <source>
        <dbReference type="EMBL" id="MQS15619.1"/>
    </source>
</evidence>
<comment type="caution">
    <text evidence="2">The sequence shown here is derived from an EMBL/GenBank/DDBJ whole genome shotgun (WGS) entry which is preliminary data.</text>
</comment>